<sequence length="128" mass="14148">MKKKIAFALLLGMSMNLQAKTTVFPGGGESDEVINRVTSRIETDGSLTLSVDVIDSLSTIEVGITGDIQGWATLALTNSKGEEVFFQLIEDSHTPLSISIPTENLKTGFYFVQLDWEQEIRILKIRID</sequence>
<feature type="signal peptide" evidence="1">
    <location>
        <begin position="1"/>
        <end position="19"/>
    </location>
</feature>
<dbReference type="Proteomes" id="UP001501126">
    <property type="component" value="Unassembled WGS sequence"/>
</dbReference>
<reference evidence="3" key="1">
    <citation type="journal article" date="2019" name="Int. J. Syst. Evol. Microbiol.">
        <title>The Global Catalogue of Microorganisms (GCM) 10K type strain sequencing project: providing services to taxonomists for standard genome sequencing and annotation.</title>
        <authorList>
            <consortium name="The Broad Institute Genomics Platform"/>
            <consortium name="The Broad Institute Genome Sequencing Center for Infectious Disease"/>
            <person name="Wu L."/>
            <person name="Ma J."/>
        </authorList>
    </citation>
    <scope>NUCLEOTIDE SEQUENCE [LARGE SCALE GENOMIC DNA]</scope>
    <source>
        <strain evidence="3">JCM 16083</strain>
    </source>
</reference>
<organism evidence="2 3">
    <name type="scientific">Wandonia haliotis</name>
    <dbReference type="NCBI Taxonomy" id="574963"/>
    <lineage>
        <taxon>Bacteria</taxon>
        <taxon>Pseudomonadati</taxon>
        <taxon>Bacteroidota</taxon>
        <taxon>Flavobacteriia</taxon>
        <taxon>Flavobacteriales</taxon>
        <taxon>Crocinitomicaceae</taxon>
        <taxon>Wandonia</taxon>
    </lineage>
</organism>
<protein>
    <recommendedName>
        <fullName evidence="4">T9SS type A sorting domain-containing protein</fullName>
    </recommendedName>
</protein>
<keyword evidence="3" id="KW-1185">Reference proteome</keyword>
<keyword evidence="1" id="KW-0732">Signal</keyword>
<name>A0ABP3Y4Z3_9FLAO</name>
<evidence type="ECO:0000313" key="3">
    <source>
        <dbReference type="Proteomes" id="UP001501126"/>
    </source>
</evidence>
<accession>A0ABP3Y4Z3</accession>
<evidence type="ECO:0008006" key="4">
    <source>
        <dbReference type="Google" id="ProtNLM"/>
    </source>
</evidence>
<dbReference type="RefSeq" id="WP_343789790.1">
    <property type="nucleotide sequence ID" value="NZ_BAAAFH010000022.1"/>
</dbReference>
<proteinExistence type="predicted"/>
<evidence type="ECO:0000256" key="1">
    <source>
        <dbReference type="SAM" id="SignalP"/>
    </source>
</evidence>
<dbReference type="EMBL" id="BAAAFH010000022">
    <property type="protein sequence ID" value="GAA0876605.1"/>
    <property type="molecule type" value="Genomic_DNA"/>
</dbReference>
<feature type="chain" id="PRO_5045589590" description="T9SS type A sorting domain-containing protein" evidence="1">
    <location>
        <begin position="20"/>
        <end position="128"/>
    </location>
</feature>
<gene>
    <name evidence="2" type="ORF">GCM10009118_30150</name>
</gene>
<evidence type="ECO:0000313" key="2">
    <source>
        <dbReference type="EMBL" id="GAA0876605.1"/>
    </source>
</evidence>
<comment type="caution">
    <text evidence="2">The sequence shown here is derived from an EMBL/GenBank/DDBJ whole genome shotgun (WGS) entry which is preliminary data.</text>
</comment>